<sequence>MAITMNRVLGESFGPTTGAGLRAKQVGLVVAGIVALVVASNIRVPMWPVPVTMQTFAVLTIGAAYGTRLGLATLVGWLVLGAAGFAVFSGENAGLAYFAGPTGGYLVGFAVAAGVMGLLARRGWDKTVTGMAGAMLVGTGVIYAFGLSWMAYLFLADKGAAWVMQYGMTNFLIGDALKLVLAALVVPGLWKLTR</sequence>
<evidence type="ECO:0000256" key="3">
    <source>
        <dbReference type="SAM" id="Phobius"/>
    </source>
</evidence>
<gene>
    <name evidence="4" type="ORF">FVF75_00570</name>
</gene>
<comment type="caution">
    <text evidence="4">The sequence shown here is derived from an EMBL/GenBank/DDBJ whole genome shotgun (WGS) entry which is preliminary data.</text>
</comment>
<feature type="transmembrane region" description="Helical" evidence="3">
    <location>
        <begin position="167"/>
        <end position="190"/>
    </location>
</feature>
<keyword evidence="2" id="KW-0813">Transport</keyword>
<name>A0A5D0RSG0_9RHOB</name>
<evidence type="ECO:0000313" key="4">
    <source>
        <dbReference type="EMBL" id="TYB83554.1"/>
    </source>
</evidence>
<feature type="transmembrane region" description="Helical" evidence="3">
    <location>
        <begin position="26"/>
        <end position="44"/>
    </location>
</feature>
<dbReference type="GO" id="GO:0015225">
    <property type="term" value="F:biotin transmembrane transporter activity"/>
    <property type="evidence" value="ECO:0007669"/>
    <property type="project" value="UniProtKB-UniRule"/>
</dbReference>
<dbReference type="PIRSF" id="PIRSF016661">
    <property type="entry name" value="BioY"/>
    <property type="match status" value="1"/>
</dbReference>
<dbReference type="Pfam" id="PF02632">
    <property type="entry name" value="BioY"/>
    <property type="match status" value="1"/>
</dbReference>
<dbReference type="EMBL" id="VSIY01000001">
    <property type="protein sequence ID" value="TYB83554.1"/>
    <property type="molecule type" value="Genomic_DNA"/>
</dbReference>
<dbReference type="AlphaFoldDB" id="A0A5D0RSG0"/>
<keyword evidence="3" id="KW-1133">Transmembrane helix</keyword>
<keyword evidence="2 3" id="KW-0472">Membrane</keyword>
<dbReference type="InterPro" id="IPR003784">
    <property type="entry name" value="BioY"/>
</dbReference>
<organism evidence="4 5">
    <name type="scientific">Maritimibacter fusiformis</name>
    <dbReference type="NCBI Taxonomy" id="2603819"/>
    <lineage>
        <taxon>Bacteria</taxon>
        <taxon>Pseudomonadati</taxon>
        <taxon>Pseudomonadota</taxon>
        <taxon>Alphaproteobacteria</taxon>
        <taxon>Rhodobacterales</taxon>
        <taxon>Roseobacteraceae</taxon>
        <taxon>Maritimibacter</taxon>
    </lineage>
</organism>
<evidence type="ECO:0000313" key="5">
    <source>
        <dbReference type="Proteomes" id="UP000322080"/>
    </source>
</evidence>
<reference evidence="4 5" key="1">
    <citation type="submission" date="2019-08" db="EMBL/GenBank/DDBJ databases">
        <title>Identification of a novel species of the genus Boseongicola.</title>
        <authorList>
            <person name="Zhang X.-Q."/>
        </authorList>
    </citation>
    <scope>NUCLEOTIDE SEQUENCE [LARGE SCALE GENOMIC DNA]</scope>
    <source>
        <strain evidence="4 5">HY14</strain>
    </source>
</reference>
<feature type="transmembrane region" description="Helical" evidence="3">
    <location>
        <begin position="132"/>
        <end position="155"/>
    </location>
</feature>
<comment type="subcellular location">
    <subcellularLocation>
        <location evidence="2">Cell membrane</location>
        <topology evidence="2">Multi-pass membrane protein</topology>
    </subcellularLocation>
</comment>
<dbReference type="Proteomes" id="UP000322080">
    <property type="component" value="Unassembled WGS sequence"/>
</dbReference>
<dbReference type="Gene3D" id="1.10.1760.20">
    <property type="match status" value="1"/>
</dbReference>
<feature type="transmembrane region" description="Helical" evidence="3">
    <location>
        <begin position="56"/>
        <end position="89"/>
    </location>
</feature>
<feature type="transmembrane region" description="Helical" evidence="3">
    <location>
        <begin position="95"/>
        <end position="120"/>
    </location>
</feature>
<protein>
    <recommendedName>
        <fullName evidence="2">Biotin transporter</fullName>
    </recommendedName>
</protein>
<dbReference type="RefSeq" id="WP_148375797.1">
    <property type="nucleotide sequence ID" value="NZ_VSIY01000001.1"/>
</dbReference>
<dbReference type="PANTHER" id="PTHR34295:SF1">
    <property type="entry name" value="BIOTIN TRANSPORTER BIOY"/>
    <property type="match status" value="1"/>
</dbReference>
<keyword evidence="2" id="KW-1003">Cell membrane</keyword>
<keyword evidence="5" id="KW-1185">Reference proteome</keyword>
<proteinExistence type="inferred from homology"/>
<evidence type="ECO:0000256" key="1">
    <source>
        <dbReference type="ARBA" id="ARBA00010692"/>
    </source>
</evidence>
<dbReference type="PANTHER" id="PTHR34295">
    <property type="entry name" value="BIOTIN TRANSPORTER BIOY"/>
    <property type="match status" value="1"/>
</dbReference>
<comment type="similarity">
    <text evidence="1 2">Belongs to the BioY family.</text>
</comment>
<accession>A0A5D0RSG0</accession>
<evidence type="ECO:0000256" key="2">
    <source>
        <dbReference type="PIRNR" id="PIRNR016661"/>
    </source>
</evidence>
<keyword evidence="3" id="KW-0812">Transmembrane</keyword>
<dbReference type="GO" id="GO:0005886">
    <property type="term" value="C:plasma membrane"/>
    <property type="evidence" value="ECO:0007669"/>
    <property type="project" value="UniProtKB-SubCell"/>
</dbReference>